<evidence type="ECO:0000256" key="1">
    <source>
        <dbReference type="SAM" id="MobiDB-lite"/>
    </source>
</evidence>
<dbReference type="VEuPathDB" id="VectorBase:MDOA005968"/>
<dbReference type="eggNOG" id="ENOG502S0YI">
    <property type="taxonomic scope" value="Eukaryota"/>
</dbReference>
<gene>
    <name evidence="3" type="primary">LOC101890409</name>
</gene>
<dbReference type="STRING" id="7370.A0A1I8MKV0"/>
<dbReference type="VEuPathDB" id="VectorBase:MDOMA2_013763"/>
<protein>
    <submittedName>
        <fullName evidence="3">Uncharacterized protein LOC101890409</fullName>
    </submittedName>
</protein>
<evidence type="ECO:0000313" key="2">
    <source>
        <dbReference type="Proteomes" id="UP001652621"/>
    </source>
</evidence>
<dbReference type="OrthoDB" id="6338233at2759"/>
<accession>A0A9J7CKS7</accession>
<dbReference type="GeneID" id="101890409"/>
<sequence length="280" mass="31931">MDGKDNRSKEKRHKMKTFYRNKSKYCKTSSSSEKHDPIRGYVDVVDSSDERFVDRNEWVKGRGQRVATQMEYTRDMGINLEDEENEQMRAGDFHLMSQMPLSVGGHFKFSSEKQWEQAENEAFLENTEASEYFTLNLKLINVGVQTIPFYKRMDFSASMFTNEQLIGMEKSAELAEKTYQNVLKEHIDNPRIQISSASRRTNSAKSQKSQASNAKKPATEAPDELDELLNMTTDQMSKASVQSGRNTPATNAPSTPGNTVKPSGDNKDDIQQWLDNVLEE</sequence>
<proteinExistence type="predicted"/>
<feature type="compositionally biased region" description="Polar residues" evidence="1">
    <location>
        <begin position="192"/>
        <end position="201"/>
    </location>
</feature>
<dbReference type="PANTHER" id="PTHR16524">
    <property type="entry name" value="CELL DEATH REGULATOR AVEN"/>
    <property type="match status" value="1"/>
</dbReference>
<keyword evidence="2" id="KW-1185">Reference proteome</keyword>
<feature type="compositionally biased region" description="Low complexity" evidence="1">
    <location>
        <begin position="203"/>
        <end position="216"/>
    </location>
</feature>
<name>A0A9J7CKS7_MUSDO</name>
<feature type="region of interest" description="Disordered" evidence="1">
    <location>
        <begin position="190"/>
        <end position="280"/>
    </location>
</feature>
<evidence type="ECO:0000313" key="3">
    <source>
        <dbReference type="RefSeq" id="XP_005177356.2"/>
    </source>
</evidence>
<dbReference type="PANTHER" id="PTHR16524:SF2">
    <property type="entry name" value="CELL DEATH REGULATOR AVEN"/>
    <property type="match status" value="1"/>
</dbReference>
<dbReference type="RefSeq" id="XP_005177356.2">
    <property type="nucleotide sequence ID" value="XM_005177299.4"/>
</dbReference>
<reference evidence="3" key="1">
    <citation type="submission" date="2025-08" db="UniProtKB">
        <authorList>
            <consortium name="RefSeq"/>
        </authorList>
    </citation>
    <scope>IDENTIFICATION</scope>
    <source>
        <strain evidence="3">Aabys</strain>
        <tissue evidence="3">Whole body</tissue>
    </source>
</reference>
<dbReference type="Proteomes" id="UP001652621">
    <property type="component" value="Unplaced"/>
</dbReference>
<dbReference type="InterPro" id="IPR026187">
    <property type="entry name" value="Aven"/>
</dbReference>
<organism evidence="2 3">
    <name type="scientific">Musca domestica</name>
    <name type="common">House fly</name>
    <dbReference type="NCBI Taxonomy" id="7370"/>
    <lineage>
        <taxon>Eukaryota</taxon>
        <taxon>Metazoa</taxon>
        <taxon>Ecdysozoa</taxon>
        <taxon>Arthropoda</taxon>
        <taxon>Hexapoda</taxon>
        <taxon>Insecta</taxon>
        <taxon>Pterygota</taxon>
        <taxon>Neoptera</taxon>
        <taxon>Endopterygota</taxon>
        <taxon>Diptera</taxon>
        <taxon>Brachycera</taxon>
        <taxon>Muscomorpha</taxon>
        <taxon>Muscoidea</taxon>
        <taxon>Muscidae</taxon>
        <taxon>Musca</taxon>
    </lineage>
</organism>
<feature type="compositionally biased region" description="Polar residues" evidence="1">
    <location>
        <begin position="230"/>
        <end position="261"/>
    </location>
</feature>